<accession>A0A1T4XTP5</accession>
<dbReference type="Proteomes" id="UP000190774">
    <property type="component" value="Unassembled WGS sequence"/>
</dbReference>
<feature type="region of interest" description="Disordered" evidence="1">
    <location>
        <begin position="165"/>
        <end position="268"/>
    </location>
</feature>
<sequence length="268" mass="28437">MNFSFADFGVLSRTMLGLTALAMAACTSSPYVSDSKVFDASPSVKRARFPKVQKIGVVELSGARITSRAYQGSADQLEYIASGGALLEKRMDSPIWAQAEEILVTPDAAILKGRQAMVKKAGQLYKAEAESTEFVIDGTQVKVEGPHSIQDLGSEKTKMVGVAAPLPAPSVPEKPAKTEVKKAPPSKPIAEKPTVKPAPAPVVATKPKETKPGPQTKPEQKPTLSATPKPKPPAASAPKPTTPTKPAAKPEPKVNRQELLNLMREPSE</sequence>
<evidence type="ECO:0000313" key="3">
    <source>
        <dbReference type="EMBL" id="SKA92922.1"/>
    </source>
</evidence>
<evidence type="ECO:0000256" key="1">
    <source>
        <dbReference type="SAM" id="MobiDB-lite"/>
    </source>
</evidence>
<evidence type="ECO:0000313" key="4">
    <source>
        <dbReference type="Proteomes" id="UP000190774"/>
    </source>
</evidence>
<reference evidence="4" key="1">
    <citation type="submission" date="2017-02" db="EMBL/GenBank/DDBJ databases">
        <authorList>
            <person name="Varghese N."/>
            <person name="Submissions S."/>
        </authorList>
    </citation>
    <scope>NUCLEOTIDE SEQUENCE [LARGE SCALE GENOMIC DNA]</scope>
    <source>
        <strain evidence="4">ATCC 700200</strain>
    </source>
</reference>
<feature type="signal peptide" evidence="2">
    <location>
        <begin position="1"/>
        <end position="24"/>
    </location>
</feature>
<evidence type="ECO:0008006" key="5">
    <source>
        <dbReference type="Google" id="ProtNLM"/>
    </source>
</evidence>
<feature type="compositionally biased region" description="Pro residues" evidence="1">
    <location>
        <begin position="229"/>
        <end position="243"/>
    </location>
</feature>
<dbReference type="AlphaFoldDB" id="A0A1T4XTP5"/>
<evidence type="ECO:0000256" key="2">
    <source>
        <dbReference type="SAM" id="SignalP"/>
    </source>
</evidence>
<dbReference type="RefSeq" id="WP_078813203.1">
    <property type="nucleotide sequence ID" value="NZ_FUYE01000005.1"/>
</dbReference>
<feature type="chain" id="PRO_5011961918" description="Lipopolysaccharide export system protein LptA" evidence="2">
    <location>
        <begin position="25"/>
        <end position="268"/>
    </location>
</feature>
<organism evidence="3 4">
    <name type="scientific">Prosthecobacter debontii</name>
    <dbReference type="NCBI Taxonomy" id="48467"/>
    <lineage>
        <taxon>Bacteria</taxon>
        <taxon>Pseudomonadati</taxon>
        <taxon>Verrucomicrobiota</taxon>
        <taxon>Verrucomicrobiia</taxon>
        <taxon>Verrucomicrobiales</taxon>
        <taxon>Verrucomicrobiaceae</taxon>
        <taxon>Prosthecobacter</taxon>
    </lineage>
</organism>
<proteinExistence type="predicted"/>
<keyword evidence="4" id="KW-1185">Reference proteome</keyword>
<keyword evidence="2" id="KW-0732">Signal</keyword>
<dbReference type="EMBL" id="FUYE01000005">
    <property type="protein sequence ID" value="SKA92922.1"/>
    <property type="molecule type" value="Genomic_DNA"/>
</dbReference>
<gene>
    <name evidence="3" type="ORF">SAMN02745166_02007</name>
</gene>
<dbReference type="STRING" id="48467.SAMN02745166_02007"/>
<feature type="compositionally biased region" description="Low complexity" evidence="1">
    <location>
        <begin position="195"/>
        <end position="205"/>
    </location>
</feature>
<protein>
    <recommendedName>
        <fullName evidence="5">Lipopolysaccharide export system protein LptA</fullName>
    </recommendedName>
</protein>
<name>A0A1T4XTP5_9BACT</name>